<dbReference type="InParanoid" id="G0P678"/>
<protein>
    <submittedName>
        <fullName evidence="1">Uncharacterized protein</fullName>
    </submittedName>
</protein>
<sequence>MSESLSLCAIIIYLLLVCVFLMAVCLCKVTYRSAKVGATDNEVVETHQPQIYIPDMIIA</sequence>
<proteinExistence type="predicted"/>
<gene>
    <name evidence="1" type="ORF">CAEBREN_11569</name>
</gene>
<organism evidence="2">
    <name type="scientific">Caenorhabditis brenneri</name>
    <name type="common">Nematode worm</name>
    <dbReference type="NCBI Taxonomy" id="135651"/>
    <lineage>
        <taxon>Eukaryota</taxon>
        <taxon>Metazoa</taxon>
        <taxon>Ecdysozoa</taxon>
        <taxon>Nematoda</taxon>
        <taxon>Chromadorea</taxon>
        <taxon>Rhabditida</taxon>
        <taxon>Rhabditina</taxon>
        <taxon>Rhabditomorpha</taxon>
        <taxon>Rhabditoidea</taxon>
        <taxon>Rhabditidae</taxon>
        <taxon>Peloderinae</taxon>
        <taxon>Caenorhabditis</taxon>
    </lineage>
</organism>
<dbReference type="EMBL" id="GL380093">
    <property type="protein sequence ID" value="EGT46186.1"/>
    <property type="molecule type" value="Genomic_DNA"/>
</dbReference>
<name>G0P678_CAEBE</name>
<evidence type="ECO:0000313" key="2">
    <source>
        <dbReference type="Proteomes" id="UP000008068"/>
    </source>
</evidence>
<reference evidence="2" key="1">
    <citation type="submission" date="2011-07" db="EMBL/GenBank/DDBJ databases">
        <authorList>
            <consortium name="Caenorhabditis brenneri Sequencing and Analysis Consortium"/>
            <person name="Wilson R.K."/>
        </authorList>
    </citation>
    <scope>NUCLEOTIDE SEQUENCE [LARGE SCALE GENOMIC DNA]</scope>
    <source>
        <strain evidence="2">PB2801</strain>
    </source>
</reference>
<dbReference type="AlphaFoldDB" id="G0P678"/>
<keyword evidence="2" id="KW-1185">Reference proteome</keyword>
<evidence type="ECO:0000313" key="1">
    <source>
        <dbReference type="EMBL" id="EGT46186.1"/>
    </source>
</evidence>
<dbReference type="HOGENOM" id="CLU_2962947_0_0_1"/>
<accession>G0P678</accession>
<dbReference type="Proteomes" id="UP000008068">
    <property type="component" value="Unassembled WGS sequence"/>
</dbReference>